<feature type="domain" description="Uncharacterized protein TP-0789" evidence="1">
    <location>
        <begin position="1"/>
        <end position="70"/>
    </location>
</feature>
<evidence type="ECO:0000259" key="1">
    <source>
        <dbReference type="Pfam" id="PF17131"/>
    </source>
</evidence>
<proteinExistence type="predicted"/>
<accession>A0A381U6Y0</accession>
<dbReference type="Pfam" id="PF17131">
    <property type="entry name" value="LolA_like"/>
    <property type="match status" value="1"/>
</dbReference>
<organism evidence="2">
    <name type="scientific">marine metagenome</name>
    <dbReference type="NCBI Taxonomy" id="408172"/>
    <lineage>
        <taxon>unclassified sequences</taxon>
        <taxon>metagenomes</taxon>
        <taxon>ecological metagenomes</taxon>
    </lineage>
</organism>
<name>A0A381U6Y0_9ZZZZ</name>
<dbReference type="Gene3D" id="2.50.20.10">
    <property type="entry name" value="Lipoprotein localisation LolA/LolB/LppX"/>
    <property type="match status" value="1"/>
</dbReference>
<sequence length="70" mass="8468">MKEERFAKSGKLLKRILFKDYEIISGRKFPRTMIFKDLLKENTKTTYKFDVIEFDIEIPPSYFSQSILKR</sequence>
<gene>
    <name evidence="2" type="ORF">METZ01_LOCUS76849</name>
</gene>
<dbReference type="EMBL" id="UINC01005857">
    <property type="protein sequence ID" value="SVA23995.1"/>
    <property type="molecule type" value="Genomic_DNA"/>
</dbReference>
<protein>
    <recommendedName>
        <fullName evidence="1">Uncharacterized protein TP-0789 domain-containing protein</fullName>
    </recommendedName>
</protein>
<reference evidence="2" key="1">
    <citation type="submission" date="2018-05" db="EMBL/GenBank/DDBJ databases">
        <authorList>
            <person name="Lanie J.A."/>
            <person name="Ng W.-L."/>
            <person name="Kazmierczak K.M."/>
            <person name="Andrzejewski T.M."/>
            <person name="Davidsen T.M."/>
            <person name="Wayne K.J."/>
            <person name="Tettelin H."/>
            <person name="Glass J.I."/>
            <person name="Rusch D."/>
            <person name="Podicherti R."/>
            <person name="Tsui H.-C.T."/>
            <person name="Winkler M.E."/>
        </authorList>
    </citation>
    <scope>NUCLEOTIDE SEQUENCE</scope>
</reference>
<dbReference type="InterPro" id="IPR033399">
    <property type="entry name" value="TP_0789-like"/>
</dbReference>
<dbReference type="AlphaFoldDB" id="A0A381U6Y0"/>
<evidence type="ECO:0000313" key="2">
    <source>
        <dbReference type="EMBL" id="SVA23995.1"/>
    </source>
</evidence>